<keyword evidence="2" id="KW-1133">Transmembrane helix</keyword>
<name>A0ABP1S1C5_9HEXA</name>
<feature type="compositionally biased region" description="Polar residues" evidence="1">
    <location>
        <begin position="289"/>
        <end position="299"/>
    </location>
</feature>
<organism evidence="3 4">
    <name type="scientific">Orchesella dallaii</name>
    <dbReference type="NCBI Taxonomy" id="48710"/>
    <lineage>
        <taxon>Eukaryota</taxon>
        <taxon>Metazoa</taxon>
        <taxon>Ecdysozoa</taxon>
        <taxon>Arthropoda</taxon>
        <taxon>Hexapoda</taxon>
        <taxon>Collembola</taxon>
        <taxon>Entomobryomorpha</taxon>
        <taxon>Entomobryoidea</taxon>
        <taxon>Orchesellidae</taxon>
        <taxon>Orchesellinae</taxon>
        <taxon>Orchesella</taxon>
    </lineage>
</organism>
<dbReference type="Proteomes" id="UP001642540">
    <property type="component" value="Unassembled WGS sequence"/>
</dbReference>
<gene>
    <name evidence="3" type="ORF">ODALV1_LOCUS28532</name>
</gene>
<evidence type="ECO:0000313" key="3">
    <source>
        <dbReference type="EMBL" id="CAL8141017.1"/>
    </source>
</evidence>
<keyword evidence="4" id="KW-1185">Reference proteome</keyword>
<comment type="caution">
    <text evidence="3">The sequence shown here is derived from an EMBL/GenBank/DDBJ whole genome shotgun (WGS) entry which is preliminary data.</text>
</comment>
<evidence type="ECO:0000256" key="1">
    <source>
        <dbReference type="SAM" id="MobiDB-lite"/>
    </source>
</evidence>
<evidence type="ECO:0000256" key="2">
    <source>
        <dbReference type="SAM" id="Phobius"/>
    </source>
</evidence>
<feature type="region of interest" description="Disordered" evidence="1">
    <location>
        <begin position="286"/>
        <end position="347"/>
    </location>
</feature>
<keyword evidence="2" id="KW-0472">Membrane</keyword>
<feature type="transmembrane region" description="Helical" evidence="2">
    <location>
        <begin position="126"/>
        <end position="150"/>
    </location>
</feature>
<reference evidence="3 4" key="1">
    <citation type="submission" date="2024-08" db="EMBL/GenBank/DDBJ databases">
        <authorList>
            <person name="Cucini C."/>
            <person name="Frati F."/>
        </authorList>
    </citation>
    <scope>NUCLEOTIDE SEQUENCE [LARGE SCALE GENOMIC DNA]</scope>
</reference>
<accession>A0ABP1S1C5</accession>
<keyword evidence="2" id="KW-0812">Transmembrane</keyword>
<dbReference type="EMBL" id="CAXLJM020000144">
    <property type="protein sequence ID" value="CAL8141017.1"/>
    <property type="molecule type" value="Genomic_DNA"/>
</dbReference>
<feature type="compositionally biased region" description="Polar residues" evidence="1">
    <location>
        <begin position="313"/>
        <end position="333"/>
    </location>
</feature>
<feature type="transmembrane region" description="Helical" evidence="2">
    <location>
        <begin position="86"/>
        <end position="106"/>
    </location>
</feature>
<sequence length="374" mass="42851">MSCLSEKKLRKNSCVRLAGIQPGITADFLLVLLASVTNSNGQQFKLFWKQFGKLKRDQMQLKSCPSTGYLIGPVTTVRSVGKRQDLLGTGYICVFTLVPKIILQKYQTLSNFEFGMALWFTAIPPFWAAFVLVTILLIVVHYLYCLFFVVKDYVIDVLTPTTAVVVTPQALKDLKTQLEKKLEDAAKQWKGQSATTLEEARKFTTYAHNKTEAKLKELNTAFTDFSSFAGEHLEDLRKSHSTEIAKLYHEVELYDQHMEYLEDFLNGKRMTRPFIQTITNIILERMNQHHQNTVPTSFSYPERRPEPPQPQQNTSSNYRNLTRTPPPNLQFTGPESLHFQPAHSSPPPYFRQSNTHIPIPVFNATLNNVKFLRN</sequence>
<protein>
    <submittedName>
        <fullName evidence="3">Uncharacterized protein</fullName>
    </submittedName>
</protein>
<evidence type="ECO:0000313" key="4">
    <source>
        <dbReference type="Proteomes" id="UP001642540"/>
    </source>
</evidence>
<proteinExistence type="predicted"/>